<organism evidence="1 2">
    <name type="scientific">Panagrolaimus sp. JU765</name>
    <dbReference type="NCBI Taxonomy" id="591449"/>
    <lineage>
        <taxon>Eukaryota</taxon>
        <taxon>Metazoa</taxon>
        <taxon>Ecdysozoa</taxon>
        <taxon>Nematoda</taxon>
        <taxon>Chromadorea</taxon>
        <taxon>Rhabditida</taxon>
        <taxon>Tylenchina</taxon>
        <taxon>Panagrolaimomorpha</taxon>
        <taxon>Panagrolaimoidea</taxon>
        <taxon>Panagrolaimidae</taxon>
        <taxon>Panagrolaimus</taxon>
    </lineage>
</organism>
<proteinExistence type="predicted"/>
<sequence>MLTKRVWNALTPRFVRFLSSDQPDKSDPLNIHPKEVVSKELKEALDKASETIHPNDKEAKKRLTGAALKKLTEIEFDTFKTATSAQTSDLVTDSLLSSLQGLQVQRPTVPSYSKDLREANQIRVALRREIFHEAVKRGLTAEEATNSAEKILPVVEQMMANRRQEKLSSIEAEIEKFDKEDDKLTILDKEILDKIIQKRDNVFYSDEELLATSSNDVREVIQPDKDAVNIFNDSSIKLNIFNNNLKPNNLQFWKKWDDERARITNLSMGPKNAIEEQILWTEQGRMWPYPINNEYLLGEEEDVNFIDHIFLGTYLKQHNLPQTGPVAHFMELVCVGLSKNPYMTVKKKREHLDAFAAYFNPNYVKKVEELHKQEQLAAANA</sequence>
<reference evidence="2" key="1">
    <citation type="submission" date="2022-11" db="UniProtKB">
        <authorList>
            <consortium name="WormBaseParasite"/>
        </authorList>
    </citation>
    <scope>IDENTIFICATION</scope>
</reference>
<evidence type="ECO:0000313" key="2">
    <source>
        <dbReference type="WBParaSite" id="JU765_v2.g19035.t1"/>
    </source>
</evidence>
<protein>
    <submittedName>
        <fullName evidence="2">Small ribosomal subunit protein mS31</fullName>
    </submittedName>
</protein>
<dbReference type="WBParaSite" id="JU765_v2.g19035.t1">
    <property type="protein sequence ID" value="JU765_v2.g19035.t1"/>
    <property type="gene ID" value="JU765_v2.g19035"/>
</dbReference>
<evidence type="ECO:0000313" key="1">
    <source>
        <dbReference type="Proteomes" id="UP000887576"/>
    </source>
</evidence>
<dbReference type="Proteomes" id="UP000887576">
    <property type="component" value="Unplaced"/>
</dbReference>
<name>A0AC34QSX7_9BILA</name>
<accession>A0AC34QSX7</accession>